<accession>A0ABR1WTD2</accession>
<comment type="caution">
    <text evidence="1">The sequence shown here is derived from an EMBL/GenBank/DDBJ whole genome shotgun (WGS) entry which is preliminary data.</text>
</comment>
<evidence type="ECO:0000313" key="1">
    <source>
        <dbReference type="EMBL" id="KAK8086411.1"/>
    </source>
</evidence>
<gene>
    <name evidence="1" type="ORF">PG994_001385</name>
</gene>
<dbReference type="RefSeq" id="XP_066720935.1">
    <property type="nucleotide sequence ID" value="XM_066852794.1"/>
</dbReference>
<dbReference type="GeneID" id="92085857"/>
<reference evidence="1 2" key="1">
    <citation type="submission" date="2023-01" db="EMBL/GenBank/DDBJ databases">
        <title>Analysis of 21 Apiospora genomes using comparative genomics revels a genus with tremendous synthesis potential of carbohydrate active enzymes and secondary metabolites.</title>
        <authorList>
            <person name="Sorensen T."/>
        </authorList>
    </citation>
    <scope>NUCLEOTIDE SEQUENCE [LARGE SCALE GENOMIC DNA]</scope>
    <source>
        <strain evidence="1 2">CBS 135458</strain>
    </source>
</reference>
<dbReference type="Proteomes" id="UP001480595">
    <property type="component" value="Unassembled WGS sequence"/>
</dbReference>
<organism evidence="1 2">
    <name type="scientific">Apiospora phragmitis</name>
    <dbReference type="NCBI Taxonomy" id="2905665"/>
    <lineage>
        <taxon>Eukaryota</taxon>
        <taxon>Fungi</taxon>
        <taxon>Dikarya</taxon>
        <taxon>Ascomycota</taxon>
        <taxon>Pezizomycotina</taxon>
        <taxon>Sordariomycetes</taxon>
        <taxon>Xylariomycetidae</taxon>
        <taxon>Amphisphaeriales</taxon>
        <taxon>Apiosporaceae</taxon>
        <taxon>Apiospora</taxon>
    </lineage>
</organism>
<evidence type="ECO:0000313" key="2">
    <source>
        <dbReference type="Proteomes" id="UP001480595"/>
    </source>
</evidence>
<protein>
    <submittedName>
        <fullName evidence="1">Uncharacterized protein</fullName>
    </submittedName>
</protein>
<keyword evidence="2" id="KW-1185">Reference proteome</keyword>
<sequence length="200" mass="22414">MAPSRWTPDKNEALLNAFGKTLLKTATGAQKTSIEDNMREAGHDTTWEAIRLSYRAHQPSSLPSGVITGFRPVSFAYSFSNFSVTRHQPRCVPSDTLRPFLQELTLTLLSYPSSKPFPSESLPSEAATMSSYAPKTKRNAYVPWDADMHEDILCVVLAYFDPTKSQYEDIHRVTMEMGHMYTPGAMSRALLLSIRAFTDV</sequence>
<proteinExistence type="predicted"/>
<name>A0ABR1WTD2_9PEZI</name>
<dbReference type="EMBL" id="JAQQWL010000002">
    <property type="protein sequence ID" value="KAK8086411.1"/>
    <property type="molecule type" value="Genomic_DNA"/>
</dbReference>